<evidence type="ECO:0000256" key="8">
    <source>
        <dbReference type="SAM" id="SignalP"/>
    </source>
</evidence>
<evidence type="ECO:0000256" key="7">
    <source>
        <dbReference type="SAM" id="MobiDB-lite"/>
    </source>
</evidence>
<feature type="compositionally biased region" description="Low complexity" evidence="7">
    <location>
        <begin position="142"/>
        <end position="154"/>
    </location>
</feature>
<dbReference type="InterPro" id="IPR050979">
    <property type="entry name" value="LD-transpeptidase"/>
</dbReference>
<keyword evidence="2" id="KW-0808">Transferase</keyword>
<keyword evidence="11" id="KW-1185">Reference proteome</keyword>
<evidence type="ECO:0000256" key="4">
    <source>
        <dbReference type="ARBA" id="ARBA00022984"/>
    </source>
</evidence>
<feature type="compositionally biased region" description="Polar residues" evidence="7">
    <location>
        <begin position="52"/>
        <end position="83"/>
    </location>
</feature>
<dbReference type="RefSeq" id="WP_344246207.1">
    <property type="nucleotide sequence ID" value="NZ_BAAAPM010000003.1"/>
</dbReference>
<dbReference type="PANTHER" id="PTHR30582:SF2">
    <property type="entry name" value="L,D-TRANSPEPTIDASE YCIB-RELATED"/>
    <property type="match status" value="1"/>
</dbReference>
<name>A0ABN2J0J6_9MICO</name>
<evidence type="ECO:0000256" key="3">
    <source>
        <dbReference type="ARBA" id="ARBA00022960"/>
    </source>
</evidence>
<evidence type="ECO:0000256" key="1">
    <source>
        <dbReference type="ARBA" id="ARBA00004752"/>
    </source>
</evidence>
<gene>
    <name evidence="10" type="ORF">GCM10009809_09650</name>
</gene>
<proteinExistence type="predicted"/>
<evidence type="ECO:0000313" key="11">
    <source>
        <dbReference type="Proteomes" id="UP001501138"/>
    </source>
</evidence>
<dbReference type="CDD" id="cd16913">
    <property type="entry name" value="YkuD_like"/>
    <property type="match status" value="1"/>
</dbReference>
<feature type="compositionally biased region" description="Acidic residues" evidence="7">
    <location>
        <begin position="120"/>
        <end position="141"/>
    </location>
</feature>
<feature type="domain" description="L,D-TPase catalytic" evidence="9">
    <location>
        <begin position="237"/>
        <end position="358"/>
    </location>
</feature>
<dbReference type="PROSITE" id="PS51257">
    <property type="entry name" value="PROKAR_LIPOPROTEIN"/>
    <property type="match status" value="1"/>
</dbReference>
<dbReference type="EMBL" id="BAAAPM010000003">
    <property type="protein sequence ID" value="GAA1715545.1"/>
    <property type="molecule type" value="Genomic_DNA"/>
</dbReference>
<keyword evidence="8" id="KW-0732">Signal</keyword>
<dbReference type="InterPro" id="IPR005490">
    <property type="entry name" value="LD_TPept_cat_dom"/>
</dbReference>
<organism evidence="10 11">
    <name type="scientific">Isoptericola hypogeus</name>
    <dbReference type="NCBI Taxonomy" id="300179"/>
    <lineage>
        <taxon>Bacteria</taxon>
        <taxon>Bacillati</taxon>
        <taxon>Actinomycetota</taxon>
        <taxon>Actinomycetes</taxon>
        <taxon>Micrococcales</taxon>
        <taxon>Promicromonosporaceae</taxon>
        <taxon>Isoptericola</taxon>
    </lineage>
</organism>
<dbReference type="Gene3D" id="2.40.440.10">
    <property type="entry name" value="L,D-transpeptidase catalytic domain-like"/>
    <property type="match status" value="1"/>
</dbReference>
<keyword evidence="4 6" id="KW-0573">Peptidoglycan synthesis</keyword>
<feature type="compositionally biased region" description="Basic and acidic residues" evidence="7">
    <location>
        <begin position="87"/>
        <end position="119"/>
    </location>
</feature>
<keyword evidence="3 6" id="KW-0133">Cell shape</keyword>
<dbReference type="Gene3D" id="1.10.101.10">
    <property type="entry name" value="PGBD-like superfamily/PGBD"/>
    <property type="match status" value="1"/>
</dbReference>
<dbReference type="InterPro" id="IPR038063">
    <property type="entry name" value="Transpep_catalytic_dom"/>
</dbReference>
<feature type="signal peptide" evidence="8">
    <location>
        <begin position="1"/>
        <end position="36"/>
    </location>
</feature>
<evidence type="ECO:0000256" key="6">
    <source>
        <dbReference type="PROSITE-ProRule" id="PRU01373"/>
    </source>
</evidence>
<dbReference type="InterPro" id="IPR036365">
    <property type="entry name" value="PGBD-like_sf"/>
</dbReference>
<reference evidence="10 11" key="1">
    <citation type="journal article" date="2019" name="Int. J. Syst. Evol. Microbiol.">
        <title>The Global Catalogue of Microorganisms (GCM) 10K type strain sequencing project: providing services to taxonomists for standard genome sequencing and annotation.</title>
        <authorList>
            <consortium name="The Broad Institute Genomics Platform"/>
            <consortium name="The Broad Institute Genome Sequencing Center for Infectious Disease"/>
            <person name="Wu L."/>
            <person name="Ma J."/>
        </authorList>
    </citation>
    <scope>NUCLEOTIDE SEQUENCE [LARGE SCALE GENOMIC DNA]</scope>
    <source>
        <strain evidence="10 11">JCM 15589</strain>
    </source>
</reference>
<feature type="chain" id="PRO_5046296006" description="L,D-TPase catalytic domain-containing protein" evidence="8">
    <location>
        <begin position="37"/>
        <end position="358"/>
    </location>
</feature>
<evidence type="ECO:0000256" key="2">
    <source>
        <dbReference type="ARBA" id="ARBA00022679"/>
    </source>
</evidence>
<protein>
    <recommendedName>
        <fullName evidence="9">L,D-TPase catalytic domain-containing protein</fullName>
    </recommendedName>
</protein>
<feature type="region of interest" description="Disordered" evidence="7">
    <location>
        <begin position="33"/>
        <end position="154"/>
    </location>
</feature>
<evidence type="ECO:0000259" key="9">
    <source>
        <dbReference type="PROSITE" id="PS52029"/>
    </source>
</evidence>
<evidence type="ECO:0000256" key="5">
    <source>
        <dbReference type="ARBA" id="ARBA00023316"/>
    </source>
</evidence>
<sequence length="358" mass="37227">MRTVPGSRRRRTAPRLGVPAALAAVLTLLVAGCAPTGDGTEPEPGAAPSVEASATPSDTVGSPSTEPTTASPGATGGESATTSPEDDAAREAAEKKAADKKAAAKKAAEEKAAEEKAEQEAAEQEAAEQEAAEQEAAEQEAAEQAAAEKAAQEAAEARDRMLEYGDTGDRVVALQERLQDLGYFLQDADGSFGPATQQAVWALQKAAGQYRDGVVGPKTQAALDDGVRPSAVSSSGKVVEIDIGRQLLLAVQDGVVQRTFNASSGNEVPYEAKGVTYPARTTKGTFSIYKGIDGMHTSTLELGDMYRPKYFNGGIAVHGSPSIPPYPASHGCVRLSNSAISWLWDSWGLPNGTTVIVR</sequence>
<dbReference type="Pfam" id="PF03734">
    <property type="entry name" value="YkuD"/>
    <property type="match status" value="1"/>
</dbReference>
<accession>A0ABN2J0J6</accession>
<dbReference type="SUPFAM" id="SSF47090">
    <property type="entry name" value="PGBD-like"/>
    <property type="match status" value="1"/>
</dbReference>
<dbReference type="SUPFAM" id="SSF141523">
    <property type="entry name" value="L,D-transpeptidase catalytic domain-like"/>
    <property type="match status" value="1"/>
</dbReference>
<evidence type="ECO:0000313" key="10">
    <source>
        <dbReference type="EMBL" id="GAA1715545.1"/>
    </source>
</evidence>
<dbReference type="Pfam" id="PF01471">
    <property type="entry name" value="PG_binding_1"/>
    <property type="match status" value="1"/>
</dbReference>
<feature type="active site" description="Nucleophile" evidence="6">
    <location>
        <position position="332"/>
    </location>
</feature>
<keyword evidence="5 6" id="KW-0961">Cell wall biogenesis/degradation</keyword>
<feature type="active site" description="Proton donor/acceptor" evidence="6">
    <location>
        <position position="318"/>
    </location>
</feature>
<dbReference type="Proteomes" id="UP001501138">
    <property type="component" value="Unassembled WGS sequence"/>
</dbReference>
<dbReference type="PANTHER" id="PTHR30582">
    <property type="entry name" value="L,D-TRANSPEPTIDASE"/>
    <property type="match status" value="1"/>
</dbReference>
<comment type="pathway">
    <text evidence="1 6">Cell wall biogenesis; peptidoglycan biosynthesis.</text>
</comment>
<dbReference type="PROSITE" id="PS52029">
    <property type="entry name" value="LD_TPASE"/>
    <property type="match status" value="1"/>
</dbReference>
<dbReference type="InterPro" id="IPR036366">
    <property type="entry name" value="PGBDSf"/>
</dbReference>
<dbReference type="InterPro" id="IPR002477">
    <property type="entry name" value="Peptidoglycan-bd-like"/>
</dbReference>
<comment type="caution">
    <text evidence="10">The sequence shown here is derived from an EMBL/GenBank/DDBJ whole genome shotgun (WGS) entry which is preliminary data.</text>
</comment>